<dbReference type="GO" id="GO:0019957">
    <property type="term" value="F:C-C chemokine binding"/>
    <property type="evidence" value="ECO:0007669"/>
    <property type="project" value="TreeGrafter"/>
</dbReference>
<feature type="transmembrane region" description="Helical" evidence="18">
    <location>
        <begin position="169"/>
        <end position="190"/>
    </location>
</feature>
<dbReference type="PANTHER" id="PTHR10489:SF957">
    <property type="entry name" value="B2 BRADYKININ RECEPTOR"/>
    <property type="match status" value="1"/>
</dbReference>
<evidence type="ECO:0000256" key="15">
    <source>
        <dbReference type="ARBA" id="ARBA00025423"/>
    </source>
</evidence>
<feature type="transmembrane region" description="Helical" evidence="18">
    <location>
        <begin position="57"/>
        <end position="79"/>
    </location>
</feature>
<dbReference type="FunFam" id="1.20.1070.10:FF:000201">
    <property type="entry name" value="Bradykinin receptor B2"/>
    <property type="match status" value="1"/>
</dbReference>
<gene>
    <name evidence="20" type="primary">Bdkrb2</name>
    <name evidence="20" type="ORF">PANHAL_R10182</name>
</gene>
<dbReference type="Proteomes" id="UP000580171">
    <property type="component" value="Unassembled WGS sequence"/>
</dbReference>
<name>A0A7L2WDI4_PANHA</name>
<feature type="transmembrane region" description="Helical" evidence="18">
    <location>
        <begin position="220"/>
        <end position="241"/>
    </location>
</feature>
<feature type="domain" description="G-protein coupled receptors family 1 profile" evidence="19">
    <location>
        <begin position="69"/>
        <end position="324"/>
    </location>
</feature>
<protein>
    <recommendedName>
        <fullName evidence="2">B2 bradykinin receptor</fullName>
    </recommendedName>
</protein>
<feature type="non-terminal residue" evidence="20">
    <location>
        <position position="1"/>
    </location>
</feature>
<evidence type="ECO:0000256" key="12">
    <source>
        <dbReference type="ARBA" id="ARBA00023180"/>
    </source>
</evidence>
<dbReference type="OrthoDB" id="6076970at2759"/>
<evidence type="ECO:0000259" key="19">
    <source>
        <dbReference type="PROSITE" id="PS50262"/>
    </source>
</evidence>
<comment type="subcellular location">
    <subcellularLocation>
        <location evidence="1">Cell membrane</location>
        <topology evidence="1">Multi-pass membrane protein</topology>
    </subcellularLocation>
</comment>
<keyword evidence="10" id="KW-1015">Disulfide bond</keyword>
<sequence length="381" mass="44033">MVSITTENVTQLYNIMATQELTVSPPDFHNNSEVHQLIQYECINPNLWKWLQDFQPGFLWIIFILGAIENSFVLIVLCFHKSRCTVAEIYLANMAFADLMLVCALPFWAINISNKFQWPFGLFLCKAVNIMSNMNFYSSIYFLTLVSIDRYLALVKTMSLGRMRQTVCAKWNSFVVWMCALLICSPVMVFRNLQYYKVYNITACALVYPASYWEPANNCLLNIVGFVIPLCVITYCSIQIIKALQSNELQKIKLVQTERRATMLVLAVLLLFIICWLPFQISTFIDTIRYLAPTFICLEEINDILTQVATYCAFSNSCLNPVLYVIVGKHFQKKAVEFYKDLFPKRCRKSQSVQMENSLDTLRTSISSEYPRKKTGFPLPR</sequence>
<organism evidence="20 21">
    <name type="scientific">Pandion haliaetus</name>
    <name type="common">Osprey</name>
    <name type="synonym">Falco haliaetus</name>
    <dbReference type="NCBI Taxonomy" id="56262"/>
    <lineage>
        <taxon>Eukaryota</taxon>
        <taxon>Metazoa</taxon>
        <taxon>Chordata</taxon>
        <taxon>Craniata</taxon>
        <taxon>Vertebrata</taxon>
        <taxon>Euteleostomi</taxon>
        <taxon>Archelosauria</taxon>
        <taxon>Archosauria</taxon>
        <taxon>Dinosauria</taxon>
        <taxon>Saurischia</taxon>
        <taxon>Theropoda</taxon>
        <taxon>Coelurosauria</taxon>
        <taxon>Aves</taxon>
        <taxon>Neognathae</taxon>
        <taxon>Neoaves</taxon>
        <taxon>Telluraves</taxon>
        <taxon>Accipitrimorphae</taxon>
        <taxon>Accipitriformes</taxon>
        <taxon>Pandionidae</taxon>
        <taxon>Pandion</taxon>
    </lineage>
</organism>
<dbReference type="InterPro" id="IPR000276">
    <property type="entry name" value="GPCR_Rhodpsn"/>
</dbReference>
<keyword evidence="14" id="KW-0449">Lipoprotein</keyword>
<comment type="similarity">
    <text evidence="17">Belongs to the G-protein coupled receptor 1 family.</text>
</comment>
<dbReference type="PRINTS" id="PR00425">
    <property type="entry name" value="BRADYKININR"/>
</dbReference>
<evidence type="ECO:0000313" key="21">
    <source>
        <dbReference type="Proteomes" id="UP000580171"/>
    </source>
</evidence>
<dbReference type="InterPro" id="IPR000496">
    <property type="entry name" value="Brdyknn_rcpt"/>
</dbReference>
<dbReference type="Pfam" id="PF00001">
    <property type="entry name" value="7tm_1"/>
    <property type="match status" value="1"/>
</dbReference>
<dbReference type="InterPro" id="IPR017452">
    <property type="entry name" value="GPCR_Rhodpsn_7TM"/>
</dbReference>
<evidence type="ECO:0000256" key="7">
    <source>
        <dbReference type="ARBA" id="ARBA00023040"/>
    </source>
</evidence>
<dbReference type="PANTHER" id="PTHR10489">
    <property type="entry name" value="CELL ADHESION MOLECULE"/>
    <property type="match status" value="1"/>
</dbReference>
<feature type="transmembrane region" description="Helical" evidence="18">
    <location>
        <begin position="261"/>
        <end position="279"/>
    </location>
</feature>
<evidence type="ECO:0000256" key="11">
    <source>
        <dbReference type="ARBA" id="ARBA00023170"/>
    </source>
</evidence>
<dbReference type="PRINTS" id="PR00994">
    <property type="entry name" value="BRADYKINNB2R"/>
</dbReference>
<dbReference type="GO" id="GO:0006939">
    <property type="term" value="P:smooth muscle contraction"/>
    <property type="evidence" value="ECO:0007669"/>
    <property type="project" value="InterPro"/>
</dbReference>
<evidence type="ECO:0000256" key="9">
    <source>
        <dbReference type="ARBA" id="ARBA00023139"/>
    </source>
</evidence>
<dbReference type="Gene3D" id="1.20.1070.10">
    <property type="entry name" value="Rhodopsin 7-helix transmembrane proteins"/>
    <property type="match status" value="1"/>
</dbReference>
<comment type="caution">
    <text evidence="20">The sequence shown here is derived from an EMBL/GenBank/DDBJ whole genome shotgun (WGS) entry which is preliminary data.</text>
</comment>
<dbReference type="PROSITE" id="PS00237">
    <property type="entry name" value="G_PROTEIN_RECEP_F1_1"/>
    <property type="match status" value="1"/>
</dbReference>
<dbReference type="InterPro" id="IPR001504">
    <property type="entry name" value="Brdyknn_2_rcpt"/>
</dbReference>
<keyword evidence="3" id="KW-1003">Cell membrane</keyword>
<comment type="subunit">
    <text evidence="16">Forms a complex with PECAM1 and GNAQ. Interacts with PECAM1.</text>
</comment>
<dbReference type="GO" id="GO:0004947">
    <property type="term" value="F:bradykinin receptor activity"/>
    <property type="evidence" value="ECO:0007669"/>
    <property type="project" value="InterPro"/>
</dbReference>
<comment type="function">
    <text evidence="15">Receptor for bradykinin. It is associated with G proteins that activate a phosphatidylinositol-calcium second messenger system.</text>
</comment>
<reference evidence="20 21" key="1">
    <citation type="submission" date="2019-09" db="EMBL/GenBank/DDBJ databases">
        <title>Bird 10,000 Genomes (B10K) Project - Family phase.</title>
        <authorList>
            <person name="Zhang G."/>
        </authorList>
    </citation>
    <scope>NUCLEOTIDE SEQUENCE [LARGE SCALE GENOMIC DNA]</scope>
    <source>
        <strain evidence="20">B10K-DU-012-58</strain>
        <tissue evidence="20">Muscle</tissue>
    </source>
</reference>
<dbReference type="GO" id="GO:0016493">
    <property type="term" value="F:C-C chemokine receptor activity"/>
    <property type="evidence" value="ECO:0007669"/>
    <property type="project" value="TreeGrafter"/>
</dbReference>
<evidence type="ECO:0000256" key="3">
    <source>
        <dbReference type="ARBA" id="ARBA00022475"/>
    </source>
</evidence>
<keyword evidence="9" id="KW-0564">Palmitate</keyword>
<dbReference type="InterPro" id="IPR050119">
    <property type="entry name" value="CCR1-9-like"/>
</dbReference>
<evidence type="ECO:0000313" key="20">
    <source>
        <dbReference type="EMBL" id="NXS68484.1"/>
    </source>
</evidence>
<evidence type="ECO:0000256" key="13">
    <source>
        <dbReference type="ARBA" id="ARBA00023224"/>
    </source>
</evidence>
<keyword evidence="5 17" id="KW-0812">Transmembrane</keyword>
<dbReference type="PRINTS" id="PR00237">
    <property type="entry name" value="GPCRRHODOPSN"/>
</dbReference>
<evidence type="ECO:0000256" key="16">
    <source>
        <dbReference type="ARBA" id="ARBA00025954"/>
    </source>
</evidence>
<evidence type="ECO:0000256" key="5">
    <source>
        <dbReference type="ARBA" id="ARBA00022692"/>
    </source>
</evidence>
<feature type="transmembrane region" description="Helical" evidence="18">
    <location>
        <begin position="91"/>
        <end position="110"/>
    </location>
</feature>
<evidence type="ECO:0000256" key="8">
    <source>
        <dbReference type="ARBA" id="ARBA00023136"/>
    </source>
</evidence>
<dbReference type="GO" id="GO:0007204">
    <property type="term" value="P:positive regulation of cytosolic calcium ion concentration"/>
    <property type="evidence" value="ECO:0007669"/>
    <property type="project" value="TreeGrafter"/>
</dbReference>
<keyword evidence="13 17" id="KW-0807">Transducer</keyword>
<dbReference type="GO" id="GO:0019722">
    <property type="term" value="P:calcium-mediated signaling"/>
    <property type="evidence" value="ECO:0007669"/>
    <property type="project" value="TreeGrafter"/>
</dbReference>
<dbReference type="AlphaFoldDB" id="A0A7L2WDI4"/>
<keyword evidence="12" id="KW-0325">Glycoprotein</keyword>
<proteinExistence type="inferred from homology"/>
<evidence type="ECO:0000256" key="4">
    <source>
        <dbReference type="ARBA" id="ARBA00022553"/>
    </source>
</evidence>
<dbReference type="GO" id="GO:0009897">
    <property type="term" value="C:external side of plasma membrane"/>
    <property type="evidence" value="ECO:0007669"/>
    <property type="project" value="TreeGrafter"/>
</dbReference>
<evidence type="ECO:0000256" key="17">
    <source>
        <dbReference type="RuleBase" id="RU000688"/>
    </source>
</evidence>
<evidence type="ECO:0000256" key="1">
    <source>
        <dbReference type="ARBA" id="ARBA00004651"/>
    </source>
</evidence>
<keyword evidence="11 17" id="KW-0675">Receptor</keyword>
<evidence type="ECO:0000256" key="2">
    <source>
        <dbReference type="ARBA" id="ARBA00013512"/>
    </source>
</evidence>
<keyword evidence="4" id="KW-0597">Phosphoprotein</keyword>
<dbReference type="GO" id="GO:0006955">
    <property type="term" value="P:immune response"/>
    <property type="evidence" value="ECO:0007669"/>
    <property type="project" value="TreeGrafter"/>
</dbReference>
<keyword evidence="6 18" id="KW-1133">Transmembrane helix</keyword>
<evidence type="ECO:0000256" key="10">
    <source>
        <dbReference type="ARBA" id="ARBA00023157"/>
    </source>
</evidence>
<dbReference type="SUPFAM" id="SSF81321">
    <property type="entry name" value="Family A G protein-coupled receptor-like"/>
    <property type="match status" value="1"/>
</dbReference>
<dbReference type="GO" id="GO:0042310">
    <property type="term" value="P:vasoconstriction"/>
    <property type="evidence" value="ECO:0007669"/>
    <property type="project" value="InterPro"/>
</dbReference>
<dbReference type="PROSITE" id="PS50262">
    <property type="entry name" value="G_PROTEIN_RECEP_F1_2"/>
    <property type="match status" value="1"/>
</dbReference>
<evidence type="ECO:0000256" key="6">
    <source>
        <dbReference type="ARBA" id="ARBA00022989"/>
    </source>
</evidence>
<keyword evidence="8 18" id="KW-0472">Membrane</keyword>
<feature type="transmembrane region" description="Helical" evidence="18">
    <location>
        <begin position="130"/>
        <end position="148"/>
    </location>
</feature>
<feature type="non-terminal residue" evidence="20">
    <location>
        <position position="381"/>
    </location>
</feature>
<dbReference type="EMBL" id="VYZV01014273">
    <property type="protein sequence ID" value="NXS68484.1"/>
    <property type="molecule type" value="Genomic_DNA"/>
</dbReference>
<evidence type="ECO:0000256" key="14">
    <source>
        <dbReference type="ARBA" id="ARBA00023288"/>
    </source>
</evidence>
<dbReference type="GO" id="GO:0060326">
    <property type="term" value="P:cell chemotaxis"/>
    <property type="evidence" value="ECO:0007669"/>
    <property type="project" value="TreeGrafter"/>
</dbReference>
<keyword evidence="21" id="KW-1185">Reference proteome</keyword>
<keyword evidence="7 17" id="KW-0297">G-protein coupled receptor</keyword>
<evidence type="ECO:0000256" key="18">
    <source>
        <dbReference type="SAM" id="Phobius"/>
    </source>
</evidence>
<accession>A0A7L2WDI4</accession>